<reference evidence="3" key="1">
    <citation type="submission" date="2021-02" db="EMBL/GenBank/DDBJ databases">
        <authorList>
            <person name="Bekaert M."/>
        </authorList>
    </citation>
    <scope>NUCLEOTIDE SEQUENCE</scope>
    <source>
        <strain evidence="3">IoA-00</strain>
    </source>
</reference>
<dbReference type="PANTHER" id="PTHR38681:SF1">
    <property type="entry name" value="RETROVIRUS-RELATED POL POLYPROTEIN FROM TRANSPOSON 412-LIKE PROTEIN"/>
    <property type="match status" value="1"/>
</dbReference>
<gene>
    <name evidence="3" type="ORF">LSAA_9017</name>
</gene>
<feature type="compositionally biased region" description="Polar residues" evidence="1">
    <location>
        <begin position="331"/>
        <end position="343"/>
    </location>
</feature>
<evidence type="ECO:0000259" key="2">
    <source>
        <dbReference type="Pfam" id="PF17921"/>
    </source>
</evidence>
<protein>
    <submittedName>
        <fullName evidence="3">(salmon louse) hypothetical protein</fullName>
    </submittedName>
</protein>
<organism evidence="3 4">
    <name type="scientific">Lepeophtheirus salmonis</name>
    <name type="common">Salmon louse</name>
    <name type="synonym">Caligus salmonis</name>
    <dbReference type="NCBI Taxonomy" id="72036"/>
    <lineage>
        <taxon>Eukaryota</taxon>
        <taxon>Metazoa</taxon>
        <taxon>Ecdysozoa</taxon>
        <taxon>Arthropoda</taxon>
        <taxon>Crustacea</taxon>
        <taxon>Multicrustacea</taxon>
        <taxon>Hexanauplia</taxon>
        <taxon>Copepoda</taxon>
        <taxon>Siphonostomatoida</taxon>
        <taxon>Caligidae</taxon>
        <taxon>Lepeophtheirus</taxon>
    </lineage>
</organism>
<dbReference type="EMBL" id="HG994583">
    <property type="protein sequence ID" value="CAF2917119.1"/>
    <property type="molecule type" value="Genomic_DNA"/>
</dbReference>
<evidence type="ECO:0000313" key="3">
    <source>
        <dbReference type="EMBL" id="CAF2917119.1"/>
    </source>
</evidence>
<dbReference type="Proteomes" id="UP000675881">
    <property type="component" value="Chromosome 4"/>
</dbReference>
<feature type="compositionally biased region" description="Basic residues" evidence="1">
    <location>
        <begin position="344"/>
        <end position="354"/>
    </location>
</feature>
<dbReference type="AlphaFoldDB" id="A0A7R8CSQ8"/>
<evidence type="ECO:0000256" key="1">
    <source>
        <dbReference type="SAM" id="MobiDB-lite"/>
    </source>
</evidence>
<accession>A0A7R8CSQ8</accession>
<name>A0A7R8CSQ8_LEPSM</name>
<evidence type="ECO:0000313" key="4">
    <source>
        <dbReference type="Proteomes" id="UP000675881"/>
    </source>
</evidence>
<dbReference type="Pfam" id="PF17921">
    <property type="entry name" value="Integrase_H2C2"/>
    <property type="match status" value="1"/>
</dbReference>
<dbReference type="PANTHER" id="PTHR38681">
    <property type="entry name" value="RETROVIRUS-RELATED POL POLYPROTEIN FROM TRANSPOSON 412-LIKE PROTEIN-RELATED"/>
    <property type="match status" value="1"/>
</dbReference>
<proteinExistence type="predicted"/>
<sequence length="354" mass="40043">MDIINFIDISHSVNGVDFLCYFDLLPDVRRSRLIDGFTKLSAEFTAEIRHLTFISEFTNDIRYVQGVANKVADALSSPFFHVVTKVDFNALTNLQEEDEELMTHTSHVSSLKLECQQSLSRIYIITFDVSTGTARSFVPTGMRLKDRFVWPAMKKDIRQWCKECVQCQKSSIARHTKLALDNFSNVMENSKRSIWIFKWHGGATALPTASNWIVSLLHVFLGILSTLKEDIGYLASHLVYGTSLRLPGQIFEDTTTNTVTDISRFEDPNGSQIFIRSPPITKALDSSYLGPFRVIEPTVKTLKIDKDGKHETISINHVNPSFIPSELRLTTNSKAPGRTTSSARRVKFTSRLKD</sequence>
<dbReference type="InterPro" id="IPR041588">
    <property type="entry name" value="Integrase_H2C2"/>
</dbReference>
<keyword evidence="4" id="KW-1185">Reference proteome</keyword>
<feature type="region of interest" description="Disordered" evidence="1">
    <location>
        <begin position="331"/>
        <end position="354"/>
    </location>
</feature>
<feature type="domain" description="Integrase zinc-binding" evidence="2">
    <location>
        <begin position="142"/>
        <end position="170"/>
    </location>
</feature>
<dbReference type="Gene3D" id="1.10.340.70">
    <property type="match status" value="1"/>
</dbReference>